<dbReference type="SUPFAM" id="SSF48498">
    <property type="entry name" value="Tetracyclin repressor-like, C-terminal domain"/>
    <property type="match status" value="1"/>
</dbReference>
<name>A0A919F7E2_9XANT</name>
<dbReference type="Pfam" id="PF00440">
    <property type="entry name" value="TetR_N"/>
    <property type="match status" value="1"/>
</dbReference>
<keyword evidence="7" id="KW-1185">Reference proteome</keyword>
<evidence type="ECO:0000313" key="6">
    <source>
        <dbReference type="EMBL" id="GHH52249.1"/>
    </source>
</evidence>
<dbReference type="AlphaFoldDB" id="A0A919F7E2"/>
<evidence type="ECO:0000313" key="7">
    <source>
        <dbReference type="Proteomes" id="UP000623958"/>
    </source>
</evidence>
<reference evidence="6" key="1">
    <citation type="journal article" date="2014" name="Int. J. Syst. Evol. Microbiol.">
        <title>Complete genome sequence of Corynebacterium casei LMG S-19264T (=DSM 44701T), isolated from a smear-ripened cheese.</title>
        <authorList>
            <consortium name="US DOE Joint Genome Institute (JGI-PGF)"/>
            <person name="Walter F."/>
            <person name="Albersmeier A."/>
            <person name="Kalinowski J."/>
            <person name="Ruckert C."/>
        </authorList>
    </citation>
    <scope>NUCLEOTIDE SEQUENCE</scope>
    <source>
        <strain evidence="6">JCM 13306</strain>
    </source>
</reference>
<dbReference type="EMBL" id="BNBA01000010">
    <property type="protein sequence ID" value="GHH52249.1"/>
    <property type="molecule type" value="Genomic_DNA"/>
</dbReference>
<gene>
    <name evidence="6" type="ORF">GCM10009090_15600</name>
</gene>
<dbReference type="SUPFAM" id="SSF46689">
    <property type="entry name" value="Homeodomain-like"/>
    <property type="match status" value="1"/>
</dbReference>
<evidence type="ECO:0000256" key="2">
    <source>
        <dbReference type="ARBA" id="ARBA00023125"/>
    </source>
</evidence>
<protein>
    <submittedName>
        <fullName evidence="6">TetR family transcriptional regulator</fullName>
    </submittedName>
</protein>
<feature type="DNA-binding region" description="H-T-H motif" evidence="4">
    <location>
        <begin position="8"/>
        <end position="27"/>
    </location>
</feature>
<evidence type="ECO:0000259" key="5">
    <source>
        <dbReference type="PROSITE" id="PS50977"/>
    </source>
</evidence>
<keyword evidence="3" id="KW-0804">Transcription</keyword>
<dbReference type="InterPro" id="IPR009057">
    <property type="entry name" value="Homeodomain-like_sf"/>
</dbReference>
<feature type="domain" description="HTH tetR-type" evidence="5">
    <location>
        <begin position="1"/>
        <end position="45"/>
    </location>
</feature>
<dbReference type="PANTHER" id="PTHR47506">
    <property type="entry name" value="TRANSCRIPTIONAL REGULATORY PROTEIN"/>
    <property type="match status" value="1"/>
</dbReference>
<sequence length="176" mass="18882">MGGYNSFSYADIAERVDVRKASIHHHFPAKADLVKATVALHREAIRQGLQSLQQSIADPHERLVAYSRYWADCIQASNPPICICALLAAELPAIPAEVADEVAGHFHELQAWLASTLEEGAAKGVVQLAESPSAEAATFMASIHGAMLSARATANPSVFWQIAKLATDRLKSAPQA</sequence>
<keyword evidence="1" id="KW-0805">Transcription regulation</keyword>
<reference evidence="6" key="2">
    <citation type="submission" date="2020-09" db="EMBL/GenBank/DDBJ databases">
        <authorList>
            <person name="Sun Q."/>
            <person name="Ohkuma M."/>
        </authorList>
    </citation>
    <scope>NUCLEOTIDE SEQUENCE</scope>
    <source>
        <strain evidence="6">JCM 13306</strain>
    </source>
</reference>
<evidence type="ECO:0000256" key="1">
    <source>
        <dbReference type="ARBA" id="ARBA00023015"/>
    </source>
</evidence>
<evidence type="ECO:0000256" key="3">
    <source>
        <dbReference type="ARBA" id="ARBA00023163"/>
    </source>
</evidence>
<dbReference type="PANTHER" id="PTHR47506:SF1">
    <property type="entry name" value="HTH-TYPE TRANSCRIPTIONAL REGULATOR YJDC"/>
    <property type="match status" value="1"/>
</dbReference>
<dbReference type="GO" id="GO:0003677">
    <property type="term" value="F:DNA binding"/>
    <property type="evidence" value="ECO:0007669"/>
    <property type="project" value="UniProtKB-UniRule"/>
</dbReference>
<dbReference type="Gene3D" id="1.10.357.10">
    <property type="entry name" value="Tetracycline Repressor, domain 2"/>
    <property type="match status" value="1"/>
</dbReference>
<dbReference type="InterPro" id="IPR001647">
    <property type="entry name" value="HTH_TetR"/>
</dbReference>
<comment type="caution">
    <text evidence="6">The sequence shown here is derived from an EMBL/GenBank/DDBJ whole genome shotgun (WGS) entry which is preliminary data.</text>
</comment>
<dbReference type="Pfam" id="PF16925">
    <property type="entry name" value="TetR_C_13"/>
    <property type="match status" value="1"/>
</dbReference>
<dbReference type="InterPro" id="IPR011075">
    <property type="entry name" value="TetR_C"/>
</dbReference>
<accession>A0A919F7E2</accession>
<proteinExistence type="predicted"/>
<dbReference type="Proteomes" id="UP000623958">
    <property type="component" value="Unassembled WGS sequence"/>
</dbReference>
<organism evidence="6 7">
    <name type="scientific">Xanthomonas boreopolis</name>
    <dbReference type="NCBI Taxonomy" id="86183"/>
    <lineage>
        <taxon>Bacteria</taxon>
        <taxon>Pseudomonadati</taxon>
        <taxon>Pseudomonadota</taxon>
        <taxon>Gammaproteobacteria</taxon>
        <taxon>Lysobacterales</taxon>
        <taxon>Lysobacteraceae</taxon>
        <taxon>Xanthomonas</taxon>
    </lineage>
</organism>
<keyword evidence="2 4" id="KW-0238">DNA-binding</keyword>
<evidence type="ECO:0000256" key="4">
    <source>
        <dbReference type="PROSITE-ProRule" id="PRU00335"/>
    </source>
</evidence>
<dbReference type="InterPro" id="IPR036271">
    <property type="entry name" value="Tet_transcr_reg_TetR-rel_C_sf"/>
</dbReference>
<dbReference type="PROSITE" id="PS50977">
    <property type="entry name" value="HTH_TETR_2"/>
    <property type="match status" value="1"/>
</dbReference>